<evidence type="ECO:0000256" key="1">
    <source>
        <dbReference type="ARBA" id="ARBA00022603"/>
    </source>
</evidence>
<evidence type="ECO:0000313" key="4">
    <source>
        <dbReference type="EMBL" id="GAA4848235.1"/>
    </source>
</evidence>
<dbReference type="PANTHER" id="PTHR43861">
    <property type="entry name" value="TRANS-ACONITATE 2-METHYLTRANSFERASE-RELATED"/>
    <property type="match status" value="1"/>
</dbReference>
<organism evidence="4 5">
    <name type="scientific">Algivirga pacifica</name>
    <dbReference type="NCBI Taxonomy" id="1162670"/>
    <lineage>
        <taxon>Bacteria</taxon>
        <taxon>Pseudomonadati</taxon>
        <taxon>Bacteroidota</taxon>
        <taxon>Cytophagia</taxon>
        <taxon>Cytophagales</taxon>
        <taxon>Flammeovirgaceae</taxon>
        <taxon>Algivirga</taxon>
    </lineage>
</organism>
<accession>A0ABP9DJI3</accession>
<dbReference type="InterPro" id="IPR029063">
    <property type="entry name" value="SAM-dependent_MTases_sf"/>
</dbReference>
<dbReference type="InterPro" id="IPR041698">
    <property type="entry name" value="Methyltransf_25"/>
</dbReference>
<name>A0ABP9DJI3_9BACT</name>
<dbReference type="Pfam" id="PF13649">
    <property type="entry name" value="Methyltransf_25"/>
    <property type="match status" value="1"/>
</dbReference>
<dbReference type="Gene3D" id="3.40.50.150">
    <property type="entry name" value="Vaccinia Virus protein VP39"/>
    <property type="match status" value="1"/>
</dbReference>
<dbReference type="PANTHER" id="PTHR43861:SF1">
    <property type="entry name" value="TRANS-ACONITATE 2-METHYLTRANSFERASE"/>
    <property type="match status" value="1"/>
</dbReference>
<evidence type="ECO:0000313" key="5">
    <source>
        <dbReference type="Proteomes" id="UP001500298"/>
    </source>
</evidence>
<evidence type="ECO:0000259" key="3">
    <source>
        <dbReference type="Pfam" id="PF13649"/>
    </source>
</evidence>
<protein>
    <recommendedName>
        <fullName evidence="3">Methyltransferase domain-containing protein</fullName>
    </recommendedName>
</protein>
<evidence type="ECO:0000256" key="2">
    <source>
        <dbReference type="ARBA" id="ARBA00022679"/>
    </source>
</evidence>
<dbReference type="Proteomes" id="UP001500298">
    <property type="component" value="Unassembled WGS sequence"/>
</dbReference>
<keyword evidence="5" id="KW-1185">Reference proteome</keyword>
<comment type="caution">
    <text evidence="4">The sequence shown here is derived from an EMBL/GenBank/DDBJ whole genome shotgun (WGS) entry which is preliminary data.</text>
</comment>
<proteinExistence type="predicted"/>
<dbReference type="RefSeq" id="WP_345374387.1">
    <property type="nucleotide sequence ID" value="NZ_BAABJX010000059.1"/>
</dbReference>
<reference evidence="5" key="1">
    <citation type="journal article" date="2019" name="Int. J. Syst. Evol. Microbiol.">
        <title>The Global Catalogue of Microorganisms (GCM) 10K type strain sequencing project: providing services to taxonomists for standard genome sequencing and annotation.</title>
        <authorList>
            <consortium name="The Broad Institute Genomics Platform"/>
            <consortium name="The Broad Institute Genome Sequencing Center for Infectious Disease"/>
            <person name="Wu L."/>
            <person name="Ma J."/>
        </authorList>
    </citation>
    <scope>NUCLEOTIDE SEQUENCE [LARGE SCALE GENOMIC DNA]</scope>
    <source>
        <strain evidence="5">JCM 18326</strain>
    </source>
</reference>
<sequence>MRMPHTSTVLKDTNFSFYENMEIERFQCFASLIGLQHGKDIDIIYPYIKEAGHIMEIGSGYGRVLDFLFQKGYKGKVTAVERVPQLIEYLAKKFEAEQVELLDVDIRDYYADLKVDHILWLWSGILELTSEEQHEAVSHCYDFLEEGGSLIIEAPWQSISKTGRLDEDKKSIKFQTEWGTLNAYFTSLEDVQDFAKECGFKDISYTVYKTDADLERVVYFLKK</sequence>
<gene>
    <name evidence="4" type="ORF">GCM10023331_36140</name>
</gene>
<feature type="domain" description="Methyltransferase" evidence="3">
    <location>
        <begin position="54"/>
        <end position="148"/>
    </location>
</feature>
<keyword evidence="2" id="KW-0808">Transferase</keyword>
<dbReference type="SUPFAM" id="SSF53335">
    <property type="entry name" value="S-adenosyl-L-methionine-dependent methyltransferases"/>
    <property type="match status" value="1"/>
</dbReference>
<dbReference type="CDD" id="cd02440">
    <property type="entry name" value="AdoMet_MTases"/>
    <property type="match status" value="1"/>
</dbReference>
<dbReference type="EMBL" id="BAABJX010000059">
    <property type="protein sequence ID" value="GAA4848235.1"/>
    <property type="molecule type" value="Genomic_DNA"/>
</dbReference>
<keyword evidence="1" id="KW-0489">Methyltransferase</keyword>